<feature type="region of interest" description="Disordered" evidence="1">
    <location>
        <begin position="105"/>
        <end position="142"/>
    </location>
</feature>
<comment type="caution">
    <text evidence="2">The sequence shown here is derived from an EMBL/GenBank/DDBJ whole genome shotgun (WGS) entry which is preliminary data.</text>
</comment>
<name>A0ABR4M2R7_9EURO</name>
<evidence type="ECO:0000313" key="3">
    <source>
        <dbReference type="Proteomes" id="UP001610432"/>
    </source>
</evidence>
<keyword evidence="3" id="KW-1185">Reference proteome</keyword>
<organism evidence="2 3">
    <name type="scientific">Aspergillus lucknowensis</name>
    <dbReference type="NCBI Taxonomy" id="176173"/>
    <lineage>
        <taxon>Eukaryota</taxon>
        <taxon>Fungi</taxon>
        <taxon>Dikarya</taxon>
        <taxon>Ascomycota</taxon>
        <taxon>Pezizomycotina</taxon>
        <taxon>Eurotiomycetes</taxon>
        <taxon>Eurotiomycetidae</taxon>
        <taxon>Eurotiales</taxon>
        <taxon>Aspergillaceae</taxon>
        <taxon>Aspergillus</taxon>
        <taxon>Aspergillus subgen. Nidulantes</taxon>
    </lineage>
</organism>
<dbReference type="EMBL" id="JBFXLQ010000007">
    <property type="protein sequence ID" value="KAL2870133.1"/>
    <property type="molecule type" value="Genomic_DNA"/>
</dbReference>
<proteinExistence type="predicted"/>
<protein>
    <submittedName>
        <fullName evidence="2">Uncharacterized protein</fullName>
    </submittedName>
</protein>
<dbReference type="Proteomes" id="UP001610432">
    <property type="component" value="Unassembled WGS sequence"/>
</dbReference>
<sequence>MSQLTSENPAPKRNTRTTQDVDFVVLQGQTPAARQLLRVLEPALMLDTKCSSTLGRPSESKKNTDADDIIFLLEFCARNQSIGSCRADRYDRRQMYFHERFFGPNSASRSCRPSTSHEAGRMTSPIQSVMNAKPKSSSGVPT</sequence>
<dbReference type="GeneID" id="98142165"/>
<accession>A0ABR4M2R7</accession>
<evidence type="ECO:0000256" key="1">
    <source>
        <dbReference type="SAM" id="MobiDB-lite"/>
    </source>
</evidence>
<gene>
    <name evidence="2" type="ORF">BJX67DRAFT_307865</name>
</gene>
<evidence type="ECO:0000313" key="2">
    <source>
        <dbReference type="EMBL" id="KAL2870133.1"/>
    </source>
</evidence>
<feature type="compositionally biased region" description="Polar residues" evidence="1">
    <location>
        <begin position="105"/>
        <end position="117"/>
    </location>
</feature>
<reference evidence="2 3" key="1">
    <citation type="submission" date="2024-07" db="EMBL/GenBank/DDBJ databases">
        <title>Section-level genome sequencing and comparative genomics of Aspergillus sections Usti and Cavernicolus.</title>
        <authorList>
            <consortium name="Lawrence Berkeley National Laboratory"/>
            <person name="Nybo J.L."/>
            <person name="Vesth T.C."/>
            <person name="Theobald S."/>
            <person name="Frisvad J.C."/>
            <person name="Larsen T.O."/>
            <person name="Kjaerboelling I."/>
            <person name="Rothschild-Mancinelli K."/>
            <person name="Lyhne E.K."/>
            <person name="Kogle M.E."/>
            <person name="Barry K."/>
            <person name="Clum A."/>
            <person name="Na H."/>
            <person name="Ledsgaard L."/>
            <person name="Lin J."/>
            <person name="Lipzen A."/>
            <person name="Kuo A."/>
            <person name="Riley R."/>
            <person name="Mondo S."/>
            <person name="Labutti K."/>
            <person name="Haridas S."/>
            <person name="Pangalinan J."/>
            <person name="Salamov A.A."/>
            <person name="Simmons B.A."/>
            <person name="Magnuson J.K."/>
            <person name="Chen J."/>
            <person name="Drula E."/>
            <person name="Henrissat B."/>
            <person name="Wiebenga A."/>
            <person name="Lubbers R.J."/>
            <person name="Gomes A.C."/>
            <person name="Macurrencykelacurrency M.R."/>
            <person name="Stajich J."/>
            <person name="Grigoriev I.V."/>
            <person name="Mortensen U.H."/>
            <person name="De Vries R.P."/>
            <person name="Baker S.E."/>
            <person name="Andersen M.R."/>
        </authorList>
    </citation>
    <scope>NUCLEOTIDE SEQUENCE [LARGE SCALE GENOMIC DNA]</scope>
    <source>
        <strain evidence="2 3">CBS 449.75</strain>
    </source>
</reference>
<dbReference type="RefSeq" id="XP_070889112.1">
    <property type="nucleotide sequence ID" value="XM_071027093.1"/>
</dbReference>
<feature type="compositionally biased region" description="Polar residues" evidence="1">
    <location>
        <begin position="124"/>
        <end position="142"/>
    </location>
</feature>